<gene>
    <name evidence="1" type="ORF">LIER_06214</name>
</gene>
<accession>A0AAV3P3G7</accession>
<reference evidence="1 2" key="1">
    <citation type="submission" date="2024-01" db="EMBL/GenBank/DDBJ databases">
        <title>The complete chloroplast genome sequence of Lithospermum erythrorhizon: insights into the phylogenetic relationship among Boraginaceae species and the maternal lineages of purple gromwells.</title>
        <authorList>
            <person name="Okada T."/>
            <person name="Watanabe K."/>
        </authorList>
    </citation>
    <scope>NUCLEOTIDE SEQUENCE [LARGE SCALE GENOMIC DNA]</scope>
</reference>
<proteinExistence type="predicted"/>
<dbReference type="Proteomes" id="UP001454036">
    <property type="component" value="Unassembled WGS sequence"/>
</dbReference>
<dbReference type="EMBL" id="BAABME010000893">
    <property type="protein sequence ID" value="GAA0146204.1"/>
    <property type="molecule type" value="Genomic_DNA"/>
</dbReference>
<evidence type="ECO:0000313" key="1">
    <source>
        <dbReference type="EMBL" id="GAA0146204.1"/>
    </source>
</evidence>
<organism evidence="1 2">
    <name type="scientific">Lithospermum erythrorhizon</name>
    <name type="common">Purple gromwell</name>
    <name type="synonym">Lithospermum officinale var. erythrorhizon</name>
    <dbReference type="NCBI Taxonomy" id="34254"/>
    <lineage>
        <taxon>Eukaryota</taxon>
        <taxon>Viridiplantae</taxon>
        <taxon>Streptophyta</taxon>
        <taxon>Embryophyta</taxon>
        <taxon>Tracheophyta</taxon>
        <taxon>Spermatophyta</taxon>
        <taxon>Magnoliopsida</taxon>
        <taxon>eudicotyledons</taxon>
        <taxon>Gunneridae</taxon>
        <taxon>Pentapetalae</taxon>
        <taxon>asterids</taxon>
        <taxon>lamiids</taxon>
        <taxon>Boraginales</taxon>
        <taxon>Boraginaceae</taxon>
        <taxon>Boraginoideae</taxon>
        <taxon>Lithospermeae</taxon>
        <taxon>Lithospermum</taxon>
    </lineage>
</organism>
<evidence type="ECO:0000313" key="2">
    <source>
        <dbReference type="Proteomes" id="UP001454036"/>
    </source>
</evidence>
<keyword evidence="2" id="KW-1185">Reference proteome</keyword>
<sequence length="91" mass="10967">MDQVKRICGVRHEPQLKYPVRVVQLAKGFEQIIFEYIPRAQNEEVDHHSRLATTYYDEFPREVHVEIREHPPYEETISLPVLEELEDWRPP</sequence>
<name>A0AAV3P3G7_LITER</name>
<dbReference type="AlphaFoldDB" id="A0AAV3P3G7"/>
<comment type="caution">
    <text evidence="1">The sequence shown here is derived from an EMBL/GenBank/DDBJ whole genome shotgun (WGS) entry which is preliminary data.</text>
</comment>
<protein>
    <submittedName>
        <fullName evidence="1">Uncharacterized protein</fullName>
    </submittedName>
</protein>